<dbReference type="EMBL" id="FYEH01000001">
    <property type="protein sequence ID" value="SNB54619.1"/>
    <property type="molecule type" value="Genomic_DNA"/>
</dbReference>
<keyword evidence="1" id="KW-0808">Transferase</keyword>
<dbReference type="GO" id="GO:0016747">
    <property type="term" value="F:acyltransferase activity, transferring groups other than amino-acyl groups"/>
    <property type="evidence" value="ECO:0007669"/>
    <property type="project" value="InterPro"/>
</dbReference>
<evidence type="ECO:0000259" key="3">
    <source>
        <dbReference type="PROSITE" id="PS51186"/>
    </source>
</evidence>
<dbReference type="OrthoDB" id="9799154at2"/>
<dbReference type="PANTHER" id="PTHR43877">
    <property type="entry name" value="AMINOALKYLPHOSPHONATE N-ACETYLTRANSFERASE-RELATED-RELATED"/>
    <property type="match status" value="1"/>
</dbReference>
<evidence type="ECO:0000313" key="5">
    <source>
        <dbReference type="Proteomes" id="UP000197065"/>
    </source>
</evidence>
<evidence type="ECO:0000313" key="4">
    <source>
        <dbReference type="EMBL" id="SNB54619.1"/>
    </source>
</evidence>
<dbReference type="Pfam" id="PF13673">
    <property type="entry name" value="Acetyltransf_10"/>
    <property type="match status" value="1"/>
</dbReference>
<dbReference type="SUPFAM" id="SSF55729">
    <property type="entry name" value="Acyl-CoA N-acyltransferases (Nat)"/>
    <property type="match status" value="1"/>
</dbReference>
<dbReference type="InterPro" id="IPR000182">
    <property type="entry name" value="GNAT_dom"/>
</dbReference>
<keyword evidence="2" id="KW-0012">Acyltransferase</keyword>
<dbReference type="Proteomes" id="UP000197065">
    <property type="component" value="Unassembled WGS sequence"/>
</dbReference>
<reference evidence="4 5" key="1">
    <citation type="submission" date="2017-06" db="EMBL/GenBank/DDBJ databases">
        <authorList>
            <person name="Kim H.J."/>
            <person name="Triplett B.A."/>
        </authorList>
    </citation>
    <scope>NUCLEOTIDE SEQUENCE [LARGE SCALE GENOMIC DNA]</scope>
    <source>
        <strain evidence="4 5">B29T1</strain>
    </source>
</reference>
<evidence type="ECO:0000256" key="2">
    <source>
        <dbReference type="ARBA" id="ARBA00023315"/>
    </source>
</evidence>
<keyword evidence="5" id="KW-1185">Reference proteome</keyword>
<sequence length="172" mass="19049">MWRATAPTSDLVIRRARALDAAALAQVQVQSWRETYNGLMPQNFLDGLSVTAHERQWRRSLGARGWAFIAVWQGQIVGLASGGRCRASKIFSGELYVLYLLRSVQGRGIGRALFDATHFELARRGYADMMITVLADNPARGFYEHLGGELVGETQCMIGGTTLREVAYGWPA</sequence>
<dbReference type="PROSITE" id="PS51186">
    <property type="entry name" value="GNAT"/>
    <property type="match status" value="1"/>
</dbReference>
<dbReference type="InterPro" id="IPR050832">
    <property type="entry name" value="Bact_Acetyltransf"/>
</dbReference>
<protein>
    <submittedName>
        <fullName evidence="4">Ribosomal protein S18 acetylase RimI</fullName>
    </submittedName>
</protein>
<organism evidence="4 5">
    <name type="scientific">Arboricoccus pini</name>
    <dbReference type="NCBI Taxonomy" id="1963835"/>
    <lineage>
        <taxon>Bacteria</taxon>
        <taxon>Pseudomonadati</taxon>
        <taxon>Pseudomonadota</taxon>
        <taxon>Alphaproteobacteria</taxon>
        <taxon>Geminicoccales</taxon>
        <taxon>Geminicoccaceae</taxon>
        <taxon>Arboricoccus</taxon>
    </lineage>
</organism>
<evidence type="ECO:0000256" key="1">
    <source>
        <dbReference type="ARBA" id="ARBA00022679"/>
    </source>
</evidence>
<feature type="domain" description="N-acetyltransferase" evidence="3">
    <location>
        <begin position="11"/>
        <end position="172"/>
    </location>
</feature>
<dbReference type="RefSeq" id="WP_088559724.1">
    <property type="nucleotide sequence ID" value="NZ_FYEH01000001.1"/>
</dbReference>
<gene>
    <name evidence="4" type="ORF">SAMN07250955_101430</name>
</gene>
<dbReference type="Gene3D" id="3.40.630.30">
    <property type="match status" value="1"/>
</dbReference>
<name>A0A212Q5J9_9PROT</name>
<dbReference type="InterPro" id="IPR016181">
    <property type="entry name" value="Acyl_CoA_acyltransferase"/>
</dbReference>
<dbReference type="GO" id="GO:0005840">
    <property type="term" value="C:ribosome"/>
    <property type="evidence" value="ECO:0007669"/>
    <property type="project" value="UniProtKB-KW"/>
</dbReference>
<dbReference type="AlphaFoldDB" id="A0A212Q5J9"/>
<accession>A0A212Q5J9</accession>
<keyword evidence="4" id="KW-0687">Ribonucleoprotein</keyword>
<keyword evidence="4" id="KW-0689">Ribosomal protein</keyword>
<proteinExistence type="predicted"/>
<dbReference type="CDD" id="cd04301">
    <property type="entry name" value="NAT_SF"/>
    <property type="match status" value="1"/>
</dbReference>